<dbReference type="AlphaFoldDB" id="A0A4Q7L5Q9"/>
<dbReference type="Proteomes" id="UP000294257">
    <property type="component" value="Unassembled WGS sequence"/>
</dbReference>
<evidence type="ECO:0000256" key="2">
    <source>
        <dbReference type="SAM" id="Phobius"/>
    </source>
</evidence>
<comment type="caution">
    <text evidence="3">The sequence shown here is derived from an EMBL/GenBank/DDBJ whole genome shotgun (WGS) entry which is preliminary data.</text>
</comment>
<name>A0A4Q7L5Q9_9PSEU</name>
<keyword evidence="4" id="KW-1185">Reference proteome</keyword>
<evidence type="ECO:0000313" key="3">
    <source>
        <dbReference type="EMBL" id="RZS44675.1"/>
    </source>
</evidence>
<dbReference type="InterPro" id="IPR011659">
    <property type="entry name" value="WD40"/>
</dbReference>
<feature type="region of interest" description="Disordered" evidence="1">
    <location>
        <begin position="292"/>
        <end position="317"/>
    </location>
</feature>
<dbReference type="SUPFAM" id="SSF69304">
    <property type="entry name" value="Tricorn protease N-terminal domain"/>
    <property type="match status" value="1"/>
</dbReference>
<evidence type="ECO:0000313" key="4">
    <source>
        <dbReference type="Proteomes" id="UP000294257"/>
    </source>
</evidence>
<feature type="transmembrane region" description="Helical" evidence="2">
    <location>
        <begin position="7"/>
        <end position="26"/>
    </location>
</feature>
<keyword evidence="2" id="KW-0472">Membrane</keyword>
<dbReference type="InterPro" id="IPR011042">
    <property type="entry name" value="6-blade_b-propeller_TolB-like"/>
</dbReference>
<protein>
    <recommendedName>
        <fullName evidence="5">WD40 repeat protein</fullName>
    </recommendedName>
</protein>
<keyword evidence="2" id="KW-1133">Transmembrane helix</keyword>
<keyword evidence="2" id="KW-0812">Transmembrane</keyword>
<accession>A0A4Q7L5Q9</accession>
<gene>
    <name evidence="3" type="ORF">EV193_101551</name>
</gene>
<evidence type="ECO:0000256" key="1">
    <source>
        <dbReference type="SAM" id="MobiDB-lite"/>
    </source>
</evidence>
<dbReference type="RefSeq" id="WP_130342327.1">
    <property type="nucleotide sequence ID" value="NZ_SGWQ01000001.1"/>
</dbReference>
<organism evidence="3 4">
    <name type="scientific">Herbihabitans rhizosphaerae</name>
    <dbReference type="NCBI Taxonomy" id="1872711"/>
    <lineage>
        <taxon>Bacteria</taxon>
        <taxon>Bacillati</taxon>
        <taxon>Actinomycetota</taxon>
        <taxon>Actinomycetes</taxon>
        <taxon>Pseudonocardiales</taxon>
        <taxon>Pseudonocardiaceae</taxon>
        <taxon>Herbihabitans</taxon>
    </lineage>
</organism>
<dbReference type="EMBL" id="SGWQ01000001">
    <property type="protein sequence ID" value="RZS44675.1"/>
    <property type="molecule type" value="Genomic_DNA"/>
</dbReference>
<evidence type="ECO:0008006" key="5">
    <source>
        <dbReference type="Google" id="ProtNLM"/>
    </source>
</evidence>
<dbReference type="Gene3D" id="2.120.10.30">
    <property type="entry name" value="TolB, C-terminal domain"/>
    <property type="match status" value="1"/>
</dbReference>
<dbReference type="Pfam" id="PF07676">
    <property type="entry name" value="PD40"/>
    <property type="match status" value="1"/>
</dbReference>
<proteinExistence type="predicted"/>
<dbReference type="OrthoDB" id="9808778at2"/>
<reference evidence="3 4" key="1">
    <citation type="submission" date="2019-02" db="EMBL/GenBank/DDBJ databases">
        <title>Genomic Encyclopedia of Type Strains, Phase IV (KMG-IV): sequencing the most valuable type-strain genomes for metagenomic binning, comparative biology and taxonomic classification.</title>
        <authorList>
            <person name="Goeker M."/>
        </authorList>
    </citation>
    <scope>NUCLEOTIDE SEQUENCE [LARGE SCALE GENOMIC DNA]</scope>
    <source>
        <strain evidence="3 4">DSM 101727</strain>
    </source>
</reference>
<sequence length="317" mass="33294">MIRHRVAVGVIAIVAVVLFGIGYVVWTMSDRDAAAAPGTASGHAFSFVDFADGRTRVDRLGPDGARSVGSLRCQRFYSAGGTSVCLRLSGVGPSYSADVLDAGGTVVRSVPLPGVPSRVRVSASGKIVSWTVFVTGDSYLAPGGFSTRTGYLDLRTGTLVESLEDFSSIVDGRPERRVDFNYWGMTVSSDDRTFYATLGSGQQNWLVRGDLATRSVTTIRPGVECPSLSPDGTRIAFKQRGGRLGAWQLNVLDLRSGNVITLPGTGGVDDQAAWLDDRTLAYAKVPQASAPAIYTSPADGSGEPRLVIGSAASPSPG</sequence>